<evidence type="ECO:0000313" key="3">
    <source>
        <dbReference type="EMBL" id="RAH97837.1"/>
    </source>
</evidence>
<dbReference type="OrthoDB" id="7872598at2"/>
<dbReference type="InterPro" id="IPR010093">
    <property type="entry name" value="SinI_DNA-bd"/>
</dbReference>
<accession>A0A8B2NN71</accession>
<feature type="compositionally biased region" description="Basic and acidic residues" evidence="1">
    <location>
        <begin position="85"/>
        <end position="94"/>
    </location>
</feature>
<evidence type="ECO:0000313" key="4">
    <source>
        <dbReference type="Proteomes" id="UP000249590"/>
    </source>
</evidence>
<sequence length="94" mass="10663">MTMQGTSPQALLPRHVAERWGCSEATVRRMLRNKELPGFRAGGKLWRIRLEDVVRYEECQTGSASSTEDAGMPSGQVLEDLSAWRSERQTRRKA</sequence>
<dbReference type="RefSeq" id="WP_111351682.1">
    <property type="nucleotide sequence ID" value="NZ_QHHQ01000008.1"/>
</dbReference>
<dbReference type="NCBIfam" id="TIGR01764">
    <property type="entry name" value="excise"/>
    <property type="match status" value="1"/>
</dbReference>
<dbReference type="EMBL" id="QHHQ01000008">
    <property type="protein sequence ID" value="RAH97837.1"/>
    <property type="molecule type" value="Genomic_DNA"/>
</dbReference>
<protein>
    <recommendedName>
        <fullName evidence="2">Helix-turn-helix domain-containing protein</fullName>
    </recommendedName>
</protein>
<dbReference type="SUPFAM" id="SSF46955">
    <property type="entry name" value="Putative DNA-binding domain"/>
    <property type="match status" value="1"/>
</dbReference>
<name>A0A8B2NN71_9HYPH</name>
<dbReference type="InterPro" id="IPR009061">
    <property type="entry name" value="DNA-bd_dom_put_sf"/>
</dbReference>
<feature type="domain" description="Helix-turn-helix" evidence="2">
    <location>
        <begin position="15"/>
        <end position="56"/>
    </location>
</feature>
<dbReference type="Pfam" id="PF12728">
    <property type="entry name" value="HTH_17"/>
    <property type="match status" value="1"/>
</dbReference>
<evidence type="ECO:0000259" key="2">
    <source>
        <dbReference type="Pfam" id="PF12728"/>
    </source>
</evidence>
<feature type="region of interest" description="Disordered" evidence="1">
    <location>
        <begin position="60"/>
        <end position="94"/>
    </location>
</feature>
<organism evidence="3 4">
    <name type="scientific">Acuticoccus sediminis</name>
    <dbReference type="NCBI Taxonomy" id="2184697"/>
    <lineage>
        <taxon>Bacteria</taxon>
        <taxon>Pseudomonadati</taxon>
        <taxon>Pseudomonadota</taxon>
        <taxon>Alphaproteobacteria</taxon>
        <taxon>Hyphomicrobiales</taxon>
        <taxon>Amorphaceae</taxon>
        <taxon>Acuticoccus</taxon>
    </lineage>
</organism>
<dbReference type="InterPro" id="IPR041657">
    <property type="entry name" value="HTH_17"/>
</dbReference>
<dbReference type="AlphaFoldDB" id="A0A8B2NN71"/>
<evidence type="ECO:0000256" key="1">
    <source>
        <dbReference type="SAM" id="MobiDB-lite"/>
    </source>
</evidence>
<comment type="caution">
    <text evidence="3">The sequence shown here is derived from an EMBL/GenBank/DDBJ whole genome shotgun (WGS) entry which is preliminary data.</text>
</comment>
<dbReference type="Proteomes" id="UP000249590">
    <property type="component" value="Unassembled WGS sequence"/>
</dbReference>
<gene>
    <name evidence="3" type="ORF">DLJ53_28820</name>
</gene>
<proteinExistence type="predicted"/>
<dbReference type="GO" id="GO:0003677">
    <property type="term" value="F:DNA binding"/>
    <property type="evidence" value="ECO:0007669"/>
    <property type="project" value="InterPro"/>
</dbReference>
<keyword evidence="4" id="KW-1185">Reference proteome</keyword>
<reference evidence="3 4" key="1">
    <citation type="submission" date="2018-05" db="EMBL/GenBank/DDBJ databases">
        <title>Acuticoccus sediminis sp. nov., isolated from deep-sea sediment of Indian Ocean.</title>
        <authorList>
            <person name="Liu X."/>
            <person name="Lai Q."/>
            <person name="Du Y."/>
            <person name="Sun F."/>
            <person name="Zhang X."/>
            <person name="Wang S."/>
            <person name="Shao Z."/>
        </authorList>
    </citation>
    <scope>NUCLEOTIDE SEQUENCE [LARGE SCALE GENOMIC DNA]</scope>
    <source>
        <strain evidence="3 4">PTG4-2</strain>
    </source>
</reference>